<dbReference type="AlphaFoldDB" id="A0A8J3IPX9"/>
<comment type="caution">
    <text evidence="2">The sequence shown here is derived from an EMBL/GenBank/DDBJ whole genome shotgun (WGS) entry which is preliminary data.</text>
</comment>
<organism evidence="2 3">
    <name type="scientific">Reticulibacter mediterranei</name>
    <dbReference type="NCBI Taxonomy" id="2778369"/>
    <lineage>
        <taxon>Bacteria</taxon>
        <taxon>Bacillati</taxon>
        <taxon>Chloroflexota</taxon>
        <taxon>Ktedonobacteria</taxon>
        <taxon>Ktedonobacterales</taxon>
        <taxon>Reticulibacteraceae</taxon>
        <taxon>Reticulibacter</taxon>
    </lineage>
</organism>
<dbReference type="Proteomes" id="UP000597444">
    <property type="component" value="Unassembled WGS sequence"/>
</dbReference>
<keyword evidence="1" id="KW-1133">Transmembrane helix</keyword>
<evidence type="ECO:0000313" key="2">
    <source>
        <dbReference type="EMBL" id="GHO95749.1"/>
    </source>
</evidence>
<accession>A0A8J3IPX9</accession>
<evidence type="ECO:0000313" key="3">
    <source>
        <dbReference type="Proteomes" id="UP000597444"/>
    </source>
</evidence>
<keyword evidence="3" id="KW-1185">Reference proteome</keyword>
<sequence>MKERGEYSNIFSFRLRNQSGQKFCRFYRLLFVNVLCYTVFIPSTVDDFCFWTKGMRDATRRTMPGPLSPRESAKKWGNG</sequence>
<reference evidence="2" key="1">
    <citation type="submission" date="2020-10" db="EMBL/GenBank/DDBJ databases">
        <title>Taxonomic study of unclassified bacteria belonging to the class Ktedonobacteria.</title>
        <authorList>
            <person name="Yabe S."/>
            <person name="Wang C.M."/>
            <person name="Zheng Y."/>
            <person name="Sakai Y."/>
            <person name="Cavaletti L."/>
            <person name="Monciardini P."/>
            <person name="Donadio S."/>
        </authorList>
    </citation>
    <scope>NUCLEOTIDE SEQUENCE</scope>
    <source>
        <strain evidence="2">ID150040</strain>
    </source>
</reference>
<keyword evidence="1" id="KW-0812">Transmembrane</keyword>
<gene>
    <name evidence="2" type="ORF">KSF_057970</name>
</gene>
<proteinExistence type="predicted"/>
<protein>
    <submittedName>
        <fullName evidence="2">Uncharacterized protein</fullName>
    </submittedName>
</protein>
<name>A0A8J3IPX9_9CHLR</name>
<evidence type="ECO:0000256" key="1">
    <source>
        <dbReference type="SAM" id="Phobius"/>
    </source>
</evidence>
<dbReference type="EMBL" id="BNJK01000001">
    <property type="protein sequence ID" value="GHO95749.1"/>
    <property type="molecule type" value="Genomic_DNA"/>
</dbReference>
<keyword evidence="1" id="KW-0472">Membrane</keyword>
<feature type="transmembrane region" description="Helical" evidence="1">
    <location>
        <begin position="26"/>
        <end position="45"/>
    </location>
</feature>